<proteinExistence type="predicted"/>
<dbReference type="GO" id="GO:0046983">
    <property type="term" value="F:protein dimerization activity"/>
    <property type="evidence" value="ECO:0007669"/>
    <property type="project" value="InterPro"/>
</dbReference>
<dbReference type="OrthoDB" id="3262464at2759"/>
<dbReference type="GO" id="GO:0005634">
    <property type="term" value="C:nucleus"/>
    <property type="evidence" value="ECO:0007669"/>
    <property type="project" value="UniProtKB-SubCell"/>
</dbReference>
<comment type="caution">
    <text evidence="8">The sequence shown here is derived from an EMBL/GenBank/DDBJ whole genome shotgun (WGS) entry which is preliminary data.</text>
</comment>
<dbReference type="STRING" id="1423351.A0A074S5U8"/>
<sequence length="674" mass="75408">MFNLDGPQPIFTREGLLKRLVQWIAVDDQSMNVVEQPEFRELLLYCGQGILRNKDIPHRNKITSEAYESYRQAKDLIMDEIKRSQGQVCLTTDLWSDELLRAFMAVTAHYINSNGDLAEHLIAFRKIDGQHTGANVGQVLFTVIDELGIAPKIGQITADNASNNDTMMEELKRAFDSRGIHFDPEESRLRCFPHVINIATQTYLHALPASAERFYNDCVEKGIVLSETQTSYLDALRNDAVGSCRETAKACRSSGIRREGFMHNLIEGNKAGRFKLNGRQVTLPLNQPILDCPTRWASTADMIDNFRLLYIVIIKAILDYSIRNTDLNIPCLTHKQFSVLQDVSTVLAVPRRMQQLLSAERTPTLALALPLYNNLIGIWKTCLAKFPEQRYAISLGIAKIEEYVAKSCKSSVHAFAMFVNPHIKMDWINTNWNSPPGQATTVSPAERALAVIKKRKRGYAELLLLGETIDRAPDHPLNILFIDLPTSTSSSFDASSGTELSPTMVSSTPSLESPDSDLNTQRLGPEPQSLSYAALVAQLTPEQLQARHLADVETEIAIWLGTGVLPLEIDPKNPMKKKNVNIVDFWKGNVEVLPLIRRMAVDVLPAQASSVSSERVFSSSKLTCTRERNRISAGLVEALQVVKHSIRRQRSSELDSRQLDFSERIAPTGDDVIE</sequence>
<evidence type="ECO:0000256" key="2">
    <source>
        <dbReference type="ARBA" id="ARBA00022723"/>
    </source>
</evidence>
<dbReference type="InterPro" id="IPR052035">
    <property type="entry name" value="ZnF_BED_domain_contain"/>
</dbReference>
<keyword evidence="5" id="KW-0539">Nucleus</keyword>
<feature type="region of interest" description="Disordered" evidence="6">
    <location>
        <begin position="492"/>
        <end position="524"/>
    </location>
</feature>
<dbReference type="GO" id="GO:0008270">
    <property type="term" value="F:zinc ion binding"/>
    <property type="evidence" value="ECO:0007669"/>
    <property type="project" value="UniProtKB-KW"/>
</dbReference>
<dbReference type="InterPro" id="IPR008906">
    <property type="entry name" value="HATC_C_dom"/>
</dbReference>
<feature type="compositionally biased region" description="Polar residues" evidence="6">
    <location>
        <begin position="499"/>
        <end position="522"/>
    </location>
</feature>
<evidence type="ECO:0000256" key="4">
    <source>
        <dbReference type="ARBA" id="ARBA00022833"/>
    </source>
</evidence>
<evidence type="ECO:0000256" key="3">
    <source>
        <dbReference type="ARBA" id="ARBA00022771"/>
    </source>
</evidence>
<comment type="subcellular location">
    <subcellularLocation>
        <location evidence="1">Nucleus</location>
    </subcellularLocation>
</comment>
<evidence type="ECO:0000313" key="9">
    <source>
        <dbReference type="Proteomes" id="UP000027456"/>
    </source>
</evidence>
<name>A0A074S5U8_9AGAM</name>
<evidence type="ECO:0000313" key="8">
    <source>
        <dbReference type="EMBL" id="KEP45452.1"/>
    </source>
</evidence>
<protein>
    <submittedName>
        <fullName evidence="8">HAT family dimerization protein</fullName>
    </submittedName>
</protein>
<evidence type="ECO:0000256" key="6">
    <source>
        <dbReference type="SAM" id="MobiDB-lite"/>
    </source>
</evidence>
<dbReference type="PANTHER" id="PTHR46481">
    <property type="entry name" value="ZINC FINGER BED DOMAIN-CONTAINING PROTEIN 4"/>
    <property type="match status" value="1"/>
</dbReference>
<dbReference type="HOGENOM" id="CLU_009123_6_3_1"/>
<evidence type="ECO:0000256" key="1">
    <source>
        <dbReference type="ARBA" id="ARBA00004123"/>
    </source>
</evidence>
<keyword evidence="3" id="KW-0863">Zinc-finger</keyword>
<evidence type="ECO:0000259" key="7">
    <source>
        <dbReference type="Pfam" id="PF05699"/>
    </source>
</evidence>
<dbReference type="PANTHER" id="PTHR46481:SF10">
    <property type="entry name" value="ZINC FINGER BED DOMAIN-CONTAINING PROTEIN 39"/>
    <property type="match status" value="1"/>
</dbReference>
<dbReference type="Pfam" id="PF05699">
    <property type="entry name" value="Dimer_Tnp_hAT"/>
    <property type="match status" value="1"/>
</dbReference>
<reference evidence="8 9" key="1">
    <citation type="submission" date="2013-12" db="EMBL/GenBank/DDBJ databases">
        <authorList>
            <person name="Cubeta M."/>
            <person name="Pakala S."/>
            <person name="Fedorova N."/>
            <person name="Thomas E."/>
            <person name="Dean R."/>
            <person name="Jabaji S."/>
            <person name="Neate S."/>
            <person name="Toda T."/>
            <person name="Tavantzis S."/>
            <person name="Vilgalys R."/>
            <person name="Bharathan N."/>
            <person name="Pakala S."/>
            <person name="Losada L.S."/>
            <person name="Zafar N."/>
            <person name="Nierman W."/>
        </authorList>
    </citation>
    <scope>NUCLEOTIDE SEQUENCE [LARGE SCALE GENOMIC DNA]</scope>
    <source>
        <strain evidence="8 9">123E</strain>
    </source>
</reference>
<keyword evidence="4" id="KW-0862">Zinc</keyword>
<keyword evidence="2" id="KW-0479">Metal-binding</keyword>
<dbReference type="SUPFAM" id="SSF53098">
    <property type="entry name" value="Ribonuclease H-like"/>
    <property type="match status" value="1"/>
</dbReference>
<evidence type="ECO:0000256" key="5">
    <source>
        <dbReference type="ARBA" id="ARBA00023242"/>
    </source>
</evidence>
<dbReference type="AlphaFoldDB" id="A0A074S5U8"/>
<gene>
    <name evidence="8" type="ORF">V565_271890</name>
</gene>
<keyword evidence="9" id="KW-1185">Reference proteome</keyword>
<organism evidence="8 9">
    <name type="scientific">Rhizoctonia solani 123E</name>
    <dbReference type="NCBI Taxonomy" id="1423351"/>
    <lineage>
        <taxon>Eukaryota</taxon>
        <taxon>Fungi</taxon>
        <taxon>Dikarya</taxon>
        <taxon>Basidiomycota</taxon>
        <taxon>Agaricomycotina</taxon>
        <taxon>Agaricomycetes</taxon>
        <taxon>Cantharellales</taxon>
        <taxon>Ceratobasidiaceae</taxon>
        <taxon>Rhizoctonia</taxon>
    </lineage>
</organism>
<accession>A0A074S5U8</accession>
<feature type="domain" description="HAT C-terminal dimerisation" evidence="7">
    <location>
        <begin position="574"/>
        <end position="644"/>
    </location>
</feature>
<dbReference type="InterPro" id="IPR012337">
    <property type="entry name" value="RNaseH-like_sf"/>
</dbReference>
<dbReference type="EMBL" id="AZST01001792">
    <property type="protein sequence ID" value="KEP45452.1"/>
    <property type="molecule type" value="Genomic_DNA"/>
</dbReference>
<dbReference type="Proteomes" id="UP000027456">
    <property type="component" value="Unassembled WGS sequence"/>
</dbReference>